<name>A0A2A3K2B7_9RHOB</name>
<keyword evidence="3" id="KW-0378">Hydrolase</keyword>
<comment type="caution">
    <text evidence="3">The sequence shown here is derived from an EMBL/GenBank/DDBJ whole genome shotgun (WGS) entry which is preliminary data.</text>
</comment>
<dbReference type="SMART" id="SM00849">
    <property type="entry name" value="Lactamase_B"/>
    <property type="match status" value="1"/>
</dbReference>
<dbReference type="InterPro" id="IPR001279">
    <property type="entry name" value="Metallo-B-lactamas"/>
</dbReference>
<dbReference type="CDD" id="cd16276">
    <property type="entry name" value="metallo-hydrolase-like_MBL-fold"/>
    <property type="match status" value="1"/>
</dbReference>
<dbReference type="InterPro" id="IPR050855">
    <property type="entry name" value="NDM-1-like"/>
</dbReference>
<evidence type="ECO:0000313" key="3">
    <source>
        <dbReference type="EMBL" id="PBD20904.1"/>
    </source>
</evidence>
<dbReference type="Gene3D" id="3.60.15.10">
    <property type="entry name" value="Ribonuclease Z/Hydroxyacylglutathione hydrolase-like"/>
    <property type="match status" value="1"/>
</dbReference>
<dbReference type="PANTHER" id="PTHR42951:SF22">
    <property type="entry name" value="METALLO BETA-LACTAMASE SUPERFAMILY LIPOPROTEIN"/>
    <property type="match status" value="1"/>
</dbReference>
<dbReference type="OrthoDB" id="7253658at2"/>
<keyword evidence="1" id="KW-0732">Signal</keyword>
<evidence type="ECO:0000256" key="1">
    <source>
        <dbReference type="SAM" id="SignalP"/>
    </source>
</evidence>
<proteinExistence type="predicted"/>
<feature type="signal peptide" evidence="1">
    <location>
        <begin position="1"/>
        <end position="24"/>
    </location>
</feature>
<accession>A0A2A3K2B7</accession>
<protein>
    <submittedName>
        <fullName evidence="3">Hydrolase</fullName>
    </submittedName>
</protein>
<sequence>MRTRTLTAGLTALSLVLGAQSALAETPSTVGATYRAASATEALAPGEKIADLFTLNMRSPYILQKLTDRTYWYQSGFYGTTWYVGDEGVLLFDPLQGQAAKILEAVRATTDLPITTIVYSHDHADHIGGTPDLLGLLADQTEAPRILASQETSDKMDRLSSKLPRPQETVSWPRGSFTFEGLTVELHGFDHAAHTDDHSAWLLTGERVMHAPDLLNADQPPFWSFAGSETFTYLQDNLREADALDWTYMNGGHGNVGTHEDIAFHLAFIDDLVAAVGTAMGEVPWGFGVDAETLTAHTAMLPAWYEEIARRATEAMRPKYGDYYGFDSATPANAEMVAEYLFSYQ</sequence>
<organism evidence="3">
    <name type="scientific">Alloyangia mangrovi</name>
    <dbReference type="NCBI Taxonomy" id="1779329"/>
    <lineage>
        <taxon>Bacteria</taxon>
        <taxon>Pseudomonadati</taxon>
        <taxon>Pseudomonadota</taxon>
        <taxon>Alphaproteobacteria</taxon>
        <taxon>Rhodobacterales</taxon>
        <taxon>Roseobacteraceae</taxon>
        <taxon>Alloyangia</taxon>
    </lineage>
</organism>
<dbReference type="SUPFAM" id="SSF56281">
    <property type="entry name" value="Metallo-hydrolase/oxidoreductase"/>
    <property type="match status" value="1"/>
</dbReference>
<dbReference type="GO" id="GO:0016787">
    <property type="term" value="F:hydrolase activity"/>
    <property type="evidence" value="ECO:0007669"/>
    <property type="project" value="UniProtKB-KW"/>
</dbReference>
<dbReference type="EMBL" id="NTHN01000018">
    <property type="protein sequence ID" value="PBD20904.1"/>
    <property type="molecule type" value="Genomic_DNA"/>
</dbReference>
<dbReference type="Pfam" id="PF00753">
    <property type="entry name" value="Lactamase_B"/>
    <property type="match status" value="1"/>
</dbReference>
<dbReference type="PANTHER" id="PTHR42951">
    <property type="entry name" value="METALLO-BETA-LACTAMASE DOMAIN-CONTAINING"/>
    <property type="match status" value="1"/>
</dbReference>
<feature type="domain" description="Metallo-beta-lactamase" evidence="2">
    <location>
        <begin position="78"/>
        <end position="253"/>
    </location>
</feature>
<evidence type="ECO:0000259" key="2">
    <source>
        <dbReference type="SMART" id="SM00849"/>
    </source>
</evidence>
<feature type="chain" id="PRO_5013217719" evidence="1">
    <location>
        <begin position="25"/>
        <end position="345"/>
    </location>
</feature>
<dbReference type="InterPro" id="IPR036866">
    <property type="entry name" value="RibonucZ/Hydroxyglut_hydro"/>
</dbReference>
<gene>
    <name evidence="3" type="ORF">CLG85_01650</name>
</gene>
<reference evidence="3" key="1">
    <citation type="submission" date="2017-09" db="EMBL/GenBank/DDBJ databases">
        <title>Yangia sp. SAOS 153D whole genome sequencing.</title>
        <authorList>
            <person name="Verma A."/>
            <person name="Krishnamurthi S."/>
        </authorList>
    </citation>
    <scope>NUCLEOTIDE SEQUENCE [LARGE SCALE GENOMIC DNA]</scope>
    <source>
        <strain evidence="3">SAOS 153D</strain>
    </source>
</reference>
<dbReference type="AlphaFoldDB" id="A0A2A3K2B7"/>